<feature type="compositionally biased region" description="Low complexity" evidence="1">
    <location>
        <begin position="1131"/>
        <end position="1149"/>
    </location>
</feature>
<accession>A0A7J6URW4</accession>
<feature type="transmembrane region" description="Helical" evidence="2">
    <location>
        <begin position="1009"/>
        <end position="1027"/>
    </location>
</feature>
<evidence type="ECO:0000256" key="1">
    <source>
        <dbReference type="SAM" id="MobiDB-lite"/>
    </source>
</evidence>
<evidence type="ECO:0000313" key="3">
    <source>
        <dbReference type="EMBL" id="KAF5175266.1"/>
    </source>
</evidence>
<feature type="transmembrane region" description="Helical" evidence="2">
    <location>
        <begin position="978"/>
        <end position="997"/>
    </location>
</feature>
<dbReference type="EMBL" id="JABWDY010044280">
    <property type="protein sequence ID" value="KAF5175266.1"/>
    <property type="molecule type" value="Genomic_DNA"/>
</dbReference>
<comment type="caution">
    <text evidence="3">The sequence shown here is derived from an EMBL/GenBank/DDBJ whole genome shotgun (WGS) entry which is preliminary data.</text>
</comment>
<name>A0A7J6URW4_THATH</name>
<keyword evidence="2" id="KW-1133">Transmembrane helix</keyword>
<feature type="region of interest" description="Disordered" evidence="1">
    <location>
        <begin position="1112"/>
        <end position="1153"/>
    </location>
</feature>
<gene>
    <name evidence="3" type="ORF">FRX31_035140</name>
</gene>
<proteinExistence type="predicted"/>
<protein>
    <submittedName>
        <fullName evidence="3">Transmembrane protein</fullName>
    </submittedName>
</protein>
<evidence type="ECO:0000256" key="2">
    <source>
        <dbReference type="SAM" id="Phobius"/>
    </source>
</evidence>
<keyword evidence="2 3" id="KW-0812">Transmembrane</keyword>
<dbReference type="AlphaFoldDB" id="A0A7J6URW4"/>
<feature type="transmembrane region" description="Helical" evidence="2">
    <location>
        <begin position="762"/>
        <end position="782"/>
    </location>
</feature>
<dbReference type="PANTHER" id="PTHR34677:SF1">
    <property type="entry name" value="TRANSMEMBRANE PROTEIN"/>
    <property type="match status" value="1"/>
</dbReference>
<reference evidence="3 4" key="1">
    <citation type="submission" date="2020-06" db="EMBL/GenBank/DDBJ databases">
        <title>Transcriptomic and genomic resources for Thalictrum thalictroides and T. hernandezii: Facilitating candidate gene discovery in an emerging model plant lineage.</title>
        <authorList>
            <person name="Arias T."/>
            <person name="Riano-Pachon D.M."/>
            <person name="Di Stilio V.S."/>
        </authorList>
    </citation>
    <scope>NUCLEOTIDE SEQUENCE [LARGE SCALE GENOMIC DNA]</scope>
    <source>
        <strain evidence="4">cv. WT478/WT964</strain>
        <tissue evidence="3">Leaves</tissue>
    </source>
</reference>
<keyword evidence="2" id="KW-0472">Membrane</keyword>
<feature type="transmembrane region" description="Helical" evidence="2">
    <location>
        <begin position="946"/>
        <end position="966"/>
    </location>
</feature>
<organism evidence="3 4">
    <name type="scientific">Thalictrum thalictroides</name>
    <name type="common">Rue-anemone</name>
    <name type="synonym">Anemone thalictroides</name>
    <dbReference type="NCBI Taxonomy" id="46969"/>
    <lineage>
        <taxon>Eukaryota</taxon>
        <taxon>Viridiplantae</taxon>
        <taxon>Streptophyta</taxon>
        <taxon>Embryophyta</taxon>
        <taxon>Tracheophyta</taxon>
        <taxon>Spermatophyta</taxon>
        <taxon>Magnoliopsida</taxon>
        <taxon>Ranunculales</taxon>
        <taxon>Ranunculaceae</taxon>
        <taxon>Thalictroideae</taxon>
        <taxon>Thalictrum</taxon>
    </lineage>
</organism>
<feature type="transmembrane region" description="Helical" evidence="2">
    <location>
        <begin position="720"/>
        <end position="741"/>
    </location>
</feature>
<feature type="compositionally biased region" description="Low complexity" evidence="1">
    <location>
        <begin position="1082"/>
        <end position="1097"/>
    </location>
</feature>
<feature type="transmembrane region" description="Helical" evidence="2">
    <location>
        <begin position="1048"/>
        <end position="1067"/>
    </location>
</feature>
<feature type="transmembrane region" description="Helical" evidence="2">
    <location>
        <begin position="788"/>
        <end position="815"/>
    </location>
</feature>
<sequence>MNLTRACTMELLNRGSWVFLLFGILIFFSLQVHCDISSNISVTFSKAPLKLSRLSTATFVFEVFEGGNVCRNCSIKCKLDDQISSDCEAMKASYLDLPDGDHIFEVCINEFQGAGCTSYTWTIDTIPPTAYVTAARAFTNALNFSVDISFSEVCSGGGGFGCRSVNACNLLVYGPGQVIPSTLKVLQPDLKFSLLVGLSSNIQYGRVVIVMDKSFCTDVAGNSFQRTTNSRFILHFDRRSVMVNLRTHIPEKLLQLNKETRTVDATNNHKNLKVYLNFSGPVLNSSAEILSSLHISEGLLLPSIGKTNGNRRFGFLVENISSMAIVTITFNSSSIISRQGSSVSPIAPVTFLYDSERPSVKLSTTSNMRTRKQSVLVVIKFAKPVFGFNSSTLSLSGGHLQRQVTTSLFQTYVCVAIENTFHVWTYDNSESRRNCDAKSSIIIRNLRVQSNSEILKHYYSGVLVHSYISPHLDSKLSTNLMEDDWANFHEISWSVYVVNIRADNSAISINVPENITRDVAGNKNLASNILQVRHYTVPIISLVLSTFATAAFTVTSLAAGLLTMSTSSLQSHGVLSRPSYSTSDPARNLFRIACHMQVFALSRWLTVGLPVEYYEFARGLQWSIPYLGLPWEAGNFRSIMVDSSPSAMTGSEMYKRQESQIFRNKQVQDGKLEMDTSISGLPLTPMEYRSFFESHNIKPEADYILDQHISKGWEEFGKNMFWLAVIGGSLMLLHALLYLILRCRRRNVQKHNRYGALVLPRFEIFLIILALPCICQASVALLEGGRPFGIIIAILLLGVTSFLLLALFVFLSVGITFGKLLQYKEVHQEGQKVHWYQDIVRVTLGPGKRGQWTWKDQPNSVHLTMLGPLFEDLRGPPKYMLSQISGGSNSNRAGSIIASDDETEDAEAPFIQKVFGILRIYYTLLESVKRVLLGVVAGVGRENGSSWTLTLVLLCLTSFQLFFIVLKKPFIKKKVQLVEILSIVSEVGIFATCLVLFEKKFSSAGETQIGIFMLSLFLIAFIAQMTNEWYSLYRQTLRLNSTEKSLRSGLKAGLFGLVLILVPWNLLKNLKLSDHFENETASGDQRSSGSRSSGTSDKPWMRQLRELAKASFSKDDTRAQNDPSTSKTRKSGFWSSKRSGSSSVTSSGDFRSKSRSLYRDLDAIFSSHYASVPAAPDPA</sequence>
<dbReference type="Proteomes" id="UP000554482">
    <property type="component" value="Unassembled WGS sequence"/>
</dbReference>
<dbReference type="PANTHER" id="PTHR34677">
    <property type="match status" value="1"/>
</dbReference>
<keyword evidence="4" id="KW-1185">Reference proteome</keyword>
<feature type="region of interest" description="Disordered" evidence="1">
    <location>
        <begin position="1078"/>
        <end position="1098"/>
    </location>
</feature>
<dbReference type="OrthoDB" id="617191at2759"/>
<evidence type="ECO:0000313" key="4">
    <source>
        <dbReference type="Proteomes" id="UP000554482"/>
    </source>
</evidence>